<reference evidence="2" key="1">
    <citation type="submission" date="2016-06" db="EMBL/GenBank/DDBJ databases">
        <title>Parallel loss of symbiosis genes in relatives of nitrogen-fixing non-legume Parasponia.</title>
        <authorList>
            <person name="Van Velzen R."/>
            <person name="Holmer R."/>
            <person name="Bu F."/>
            <person name="Rutten L."/>
            <person name="Van Zeijl A."/>
            <person name="Liu W."/>
            <person name="Santuari L."/>
            <person name="Cao Q."/>
            <person name="Sharma T."/>
            <person name="Shen D."/>
            <person name="Roswanjaya Y."/>
            <person name="Wardhani T."/>
            <person name="Kalhor M.S."/>
            <person name="Jansen J."/>
            <person name="Van den Hoogen J."/>
            <person name="Gungor B."/>
            <person name="Hartog M."/>
            <person name="Hontelez J."/>
            <person name="Verver J."/>
            <person name="Yang W.-C."/>
            <person name="Schijlen E."/>
            <person name="Repin R."/>
            <person name="Schilthuizen M."/>
            <person name="Schranz E."/>
            <person name="Heidstra R."/>
            <person name="Miyata K."/>
            <person name="Fedorova E."/>
            <person name="Kohlen W."/>
            <person name="Bisseling T."/>
            <person name="Smit S."/>
            <person name="Geurts R."/>
        </authorList>
    </citation>
    <scope>NUCLEOTIDE SEQUENCE [LARGE SCALE GENOMIC DNA]</scope>
    <source>
        <strain evidence="2">cv. WU1-14</strain>
    </source>
</reference>
<dbReference type="Proteomes" id="UP000237105">
    <property type="component" value="Unassembled WGS sequence"/>
</dbReference>
<evidence type="ECO:0000313" key="2">
    <source>
        <dbReference type="Proteomes" id="UP000237105"/>
    </source>
</evidence>
<dbReference type="AlphaFoldDB" id="A0A2P5DAJ8"/>
<keyword evidence="2" id="KW-1185">Reference proteome</keyword>
<comment type="caution">
    <text evidence="1">The sequence shown here is derived from an EMBL/GenBank/DDBJ whole genome shotgun (WGS) entry which is preliminary data.</text>
</comment>
<proteinExistence type="predicted"/>
<sequence>MKLEEMETIHDLQVESPYDSIEAMAMVVARDNQVIHMYKSYHEELSMSRRILSLFDEDFPYKEEIQELLNNEELQEYSCEFPPSLPQPLLAPLIQAYKVLESELSQVEHTTLIFPYIAKLEGV</sequence>
<dbReference type="OrthoDB" id="10461676at2759"/>
<dbReference type="EMBL" id="JXTB01000051">
    <property type="protein sequence ID" value="PON70307.1"/>
    <property type="molecule type" value="Genomic_DNA"/>
</dbReference>
<accession>A0A2P5DAJ8</accession>
<protein>
    <submittedName>
        <fullName evidence="1">Uncharacterized protein</fullName>
    </submittedName>
</protein>
<name>A0A2P5DAJ8_PARAD</name>
<gene>
    <name evidence="1" type="ORF">PanWU01x14_082310</name>
</gene>
<organism evidence="1 2">
    <name type="scientific">Parasponia andersonii</name>
    <name type="common">Sponia andersonii</name>
    <dbReference type="NCBI Taxonomy" id="3476"/>
    <lineage>
        <taxon>Eukaryota</taxon>
        <taxon>Viridiplantae</taxon>
        <taxon>Streptophyta</taxon>
        <taxon>Embryophyta</taxon>
        <taxon>Tracheophyta</taxon>
        <taxon>Spermatophyta</taxon>
        <taxon>Magnoliopsida</taxon>
        <taxon>eudicotyledons</taxon>
        <taxon>Gunneridae</taxon>
        <taxon>Pentapetalae</taxon>
        <taxon>rosids</taxon>
        <taxon>fabids</taxon>
        <taxon>Rosales</taxon>
        <taxon>Cannabaceae</taxon>
        <taxon>Parasponia</taxon>
    </lineage>
</organism>
<evidence type="ECO:0000313" key="1">
    <source>
        <dbReference type="EMBL" id="PON70307.1"/>
    </source>
</evidence>